<keyword evidence="7" id="KW-0406">Ion transport</keyword>
<evidence type="ECO:0000256" key="13">
    <source>
        <dbReference type="SAM" id="SignalP"/>
    </source>
</evidence>
<dbReference type="Pfam" id="PF07660">
    <property type="entry name" value="STN"/>
    <property type="match status" value="1"/>
</dbReference>
<dbReference type="Pfam" id="PF07715">
    <property type="entry name" value="Plug"/>
    <property type="match status" value="1"/>
</dbReference>
<evidence type="ECO:0000256" key="11">
    <source>
        <dbReference type="PROSITE-ProRule" id="PRU01360"/>
    </source>
</evidence>
<feature type="domain" description="Secretin/TonB short N-terminal" evidence="14">
    <location>
        <begin position="56"/>
        <end position="106"/>
    </location>
</feature>
<dbReference type="PANTHER" id="PTHR32552:SF81">
    <property type="entry name" value="TONB-DEPENDENT OUTER MEMBRANE RECEPTOR"/>
    <property type="match status" value="1"/>
</dbReference>
<organism evidence="15 16">
    <name type="scientific">Edaphosphingomonas laterariae</name>
    <dbReference type="NCBI Taxonomy" id="861865"/>
    <lineage>
        <taxon>Bacteria</taxon>
        <taxon>Pseudomonadati</taxon>
        <taxon>Pseudomonadota</taxon>
        <taxon>Alphaproteobacteria</taxon>
        <taxon>Sphingomonadales</taxon>
        <taxon>Rhizorhabdaceae</taxon>
        <taxon>Edaphosphingomonas</taxon>
    </lineage>
</organism>
<evidence type="ECO:0000313" key="16">
    <source>
        <dbReference type="Proteomes" id="UP000198281"/>
    </source>
</evidence>
<keyword evidence="2 11" id="KW-0813">Transport</keyword>
<evidence type="ECO:0000256" key="12">
    <source>
        <dbReference type="RuleBase" id="RU003357"/>
    </source>
</evidence>
<evidence type="ECO:0000256" key="7">
    <source>
        <dbReference type="ARBA" id="ARBA00023065"/>
    </source>
</evidence>
<dbReference type="InterPro" id="IPR000531">
    <property type="entry name" value="Beta-barrel_TonB"/>
</dbReference>
<feature type="chain" id="PRO_5012489563" evidence="13">
    <location>
        <begin position="31"/>
        <end position="1103"/>
    </location>
</feature>
<evidence type="ECO:0000256" key="2">
    <source>
        <dbReference type="ARBA" id="ARBA00022448"/>
    </source>
</evidence>
<comment type="similarity">
    <text evidence="11 12">Belongs to the TonB-dependent receptor family.</text>
</comment>
<dbReference type="Proteomes" id="UP000198281">
    <property type="component" value="Unassembled WGS sequence"/>
</dbReference>
<evidence type="ECO:0000259" key="14">
    <source>
        <dbReference type="SMART" id="SM00965"/>
    </source>
</evidence>
<dbReference type="Pfam" id="PF00593">
    <property type="entry name" value="TonB_dep_Rec_b-barrel"/>
    <property type="match status" value="1"/>
</dbReference>
<keyword evidence="8 12" id="KW-0798">TonB box</keyword>
<dbReference type="AlphaFoldDB" id="A0A239HYF8"/>
<comment type="subcellular location">
    <subcellularLocation>
        <location evidence="1 11">Cell outer membrane</location>
        <topology evidence="1 11">Multi-pass membrane protein</topology>
    </subcellularLocation>
</comment>
<accession>A0A239HYF8</accession>
<dbReference type="InterPro" id="IPR012910">
    <property type="entry name" value="Plug_dom"/>
</dbReference>
<evidence type="ECO:0000256" key="10">
    <source>
        <dbReference type="ARBA" id="ARBA00023237"/>
    </source>
</evidence>
<evidence type="ECO:0000256" key="3">
    <source>
        <dbReference type="ARBA" id="ARBA00022452"/>
    </source>
</evidence>
<dbReference type="RefSeq" id="WP_089220554.1">
    <property type="nucleotide sequence ID" value="NZ_FZOS01000020.1"/>
</dbReference>
<keyword evidence="16" id="KW-1185">Reference proteome</keyword>
<dbReference type="EMBL" id="FZOS01000020">
    <property type="protein sequence ID" value="SNS86400.1"/>
    <property type="molecule type" value="Genomic_DNA"/>
</dbReference>
<dbReference type="InterPro" id="IPR036942">
    <property type="entry name" value="Beta-barrel_TonB_sf"/>
</dbReference>
<keyword evidence="4" id="KW-0410">Iron transport</keyword>
<dbReference type="SUPFAM" id="SSF56935">
    <property type="entry name" value="Porins"/>
    <property type="match status" value="1"/>
</dbReference>
<dbReference type="InterPro" id="IPR011662">
    <property type="entry name" value="Secretin/TonB_short_N"/>
</dbReference>
<sequence length="1103" mass="120926">MFQKHKIAIRTILLTGAALAVASPLQGAMAAETRAYAIAAQDLGPAIRKFAIETGRDVAFDPAVVAGKKTRGVRGERSDEEALRALLEGTGLRYTRTATGFAIVAGSGETTSADPTAETQADIIVTAQKKEESIQAVPIAITAMTEQVLDERKIESGQDLVRGVPNLNFTKTFSSMYNITIRGIGTKALNSSSDPGVAIAYNNTPLIRNRLFEQEFFDMSRIEVLRGPQGTLYGRNATAGVINVIPAMPSDRFEGELKGETGNYSSRRLSGMINVPLADNFAIRAAGAFTDRDGYDYNTFTNQRVNGRHLWSTRLSAKWEPSDGINISGFWEHFDEDDNRARSGKALCTTDPGPEMVGDTEVPDFVRGSLSQGCKNATLYDDAAFGVPNASSLPFVIVGQVLGNATVPDPTSIFGVRILGLLKAGDPYAGIVQSRNVREIATGFDPIFRAKNDIAQFNFDVDLGGGLTFYSQSAYSRDKWYSSQDYNRFISNPAFTDPVGEGGLNAFLQPFTGLGPAPGGVFTDPQLGASDRILGVDLNQTDTRQWTQEFRLQSDWDGPVNFTAGVNYIDFKTEDDYYAFNNVFNLIAQYAYNIDASKLNSFTSPTIETVNCPRIPDNDPSTACMYVDTNPIGQLDNQGHNYFLSKNKVRTKSTGIFGELYVTPTDDTKLTFGLRYTDDRKYQSQIPSQLLLNSAILTGGLVDSGYPPAADINQKWGKFTGRVVFDWKPNLSFTDDTLIYASASRGYKAGGANPPRVDFNPVVVQYQPLPATYKPEYVNAFEIGAKNTLMNGKLTLNASAFYYDYKDYQTSAVTDRITATENVPATVWGAELEAAWRPSRSFRVDGSLGYLRTRIKNGAQAIDVMDRTQGNPDWVTLRPWLQVPSNCIAPKALVEKTLQTIKNFGLKEQPFLATTMLASMCPGATGIGTYNPNVPMNIGTPYYFFTGFTYDPFAPYNPATVGLNIADGGSGAPNGGRGFYADLGGNELPNAPRITFNIGAQYTLFFDNDDWELTLRGDYYRQSSSYARIFNGPIDKLKSWDNVNISLTLARPDDNLAFQLYVKNVFDNQPITDTFISADDIGLPANTFYLDPRIIGFSASFKF</sequence>
<dbReference type="Gene3D" id="3.55.50.30">
    <property type="match status" value="1"/>
</dbReference>
<name>A0A239HYF8_9SPHN</name>
<keyword evidence="9 11" id="KW-0472">Membrane</keyword>
<dbReference type="SMART" id="SM00965">
    <property type="entry name" value="STN"/>
    <property type="match status" value="1"/>
</dbReference>
<keyword evidence="15" id="KW-0675">Receptor</keyword>
<evidence type="ECO:0000256" key="6">
    <source>
        <dbReference type="ARBA" id="ARBA00023004"/>
    </source>
</evidence>
<reference evidence="16" key="1">
    <citation type="submission" date="2017-06" db="EMBL/GenBank/DDBJ databases">
        <authorList>
            <person name="Varghese N."/>
            <person name="Submissions S."/>
        </authorList>
    </citation>
    <scope>NUCLEOTIDE SEQUENCE [LARGE SCALE GENOMIC DNA]</scope>
    <source>
        <strain evidence="16">LNB2</strain>
    </source>
</reference>
<keyword evidence="3 11" id="KW-1134">Transmembrane beta strand</keyword>
<evidence type="ECO:0000256" key="1">
    <source>
        <dbReference type="ARBA" id="ARBA00004571"/>
    </source>
</evidence>
<evidence type="ECO:0000313" key="15">
    <source>
        <dbReference type="EMBL" id="SNS86400.1"/>
    </source>
</evidence>
<keyword evidence="13" id="KW-0732">Signal</keyword>
<dbReference type="GO" id="GO:0006826">
    <property type="term" value="P:iron ion transport"/>
    <property type="evidence" value="ECO:0007669"/>
    <property type="project" value="UniProtKB-KW"/>
</dbReference>
<gene>
    <name evidence="15" type="ORF">SAMN06295912_12010</name>
</gene>
<feature type="signal peptide" evidence="13">
    <location>
        <begin position="1"/>
        <end position="30"/>
    </location>
</feature>
<evidence type="ECO:0000256" key="5">
    <source>
        <dbReference type="ARBA" id="ARBA00022692"/>
    </source>
</evidence>
<dbReference type="Gene3D" id="2.40.170.20">
    <property type="entry name" value="TonB-dependent receptor, beta-barrel domain"/>
    <property type="match status" value="3"/>
</dbReference>
<evidence type="ECO:0000256" key="8">
    <source>
        <dbReference type="ARBA" id="ARBA00023077"/>
    </source>
</evidence>
<evidence type="ECO:0000256" key="9">
    <source>
        <dbReference type="ARBA" id="ARBA00023136"/>
    </source>
</evidence>
<keyword evidence="5 11" id="KW-0812">Transmembrane</keyword>
<dbReference type="PANTHER" id="PTHR32552">
    <property type="entry name" value="FERRICHROME IRON RECEPTOR-RELATED"/>
    <property type="match status" value="1"/>
</dbReference>
<dbReference type="GO" id="GO:0009279">
    <property type="term" value="C:cell outer membrane"/>
    <property type="evidence" value="ECO:0007669"/>
    <property type="project" value="UniProtKB-SubCell"/>
</dbReference>
<evidence type="ECO:0000256" key="4">
    <source>
        <dbReference type="ARBA" id="ARBA00022496"/>
    </source>
</evidence>
<proteinExistence type="inferred from homology"/>
<keyword evidence="6" id="KW-0408">Iron</keyword>
<protein>
    <submittedName>
        <fullName evidence="15">TonB-dependent Receptor Plug Domain</fullName>
    </submittedName>
</protein>
<dbReference type="OrthoDB" id="9760333at2"/>
<dbReference type="InterPro" id="IPR039426">
    <property type="entry name" value="TonB-dep_rcpt-like"/>
</dbReference>
<keyword evidence="10 11" id="KW-0998">Cell outer membrane</keyword>
<dbReference type="PROSITE" id="PS52016">
    <property type="entry name" value="TONB_DEPENDENT_REC_3"/>
    <property type="match status" value="1"/>
</dbReference>